<evidence type="ECO:0000256" key="1">
    <source>
        <dbReference type="ARBA" id="ARBA00003389"/>
    </source>
</evidence>
<accession>A0A2B7Y7E1</accession>
<keyword evidence="7 11" id="KW-1133">Transmembrane helix</keyword>
<name>A0A2B7Y7E1_POLH7</name>
<feature type="transmembrane region" description="Helical" evidence="11">
    <location>
        <begin position="424"/>
        <end position="444"/>
    </location>
</feature>
<evidence type="ECO:0000256" key="10">
    <source>
        <dbReference type="ARBA" id="ARBA00023242"/>
    </source>
</evidence>
<keyword evidence="5 11" id="KW-0732">Signal</keyword>
<dbReference type="GO" id="GO:0000742">
    <property type="term" value="P:karyogamy involved in conjugation with cellular fusion"/>
    <property type="evidence" value="ECO:0007669"/>
    <property type="project" value="UniProtKB-UniRule"/>
</dbReference>
<dbReference type="GO" id="GO:0031965">
    <property type="term" value="C:nuclear membrane"/>
    <property type="evidence" value="ECO:0007669"/>
    <property type="project" value="UniProtKB-SubCell"/>
</dbReference>
<evidence type="ECO:0000256" key="3">
    <source>
        <dbReference type="ARBA" id="ARBA00022459"/>
    </source>
</evidence>
<evidence type="ECO:0000313" key="12">
    <source>
        <dbReference type="EMBL" id="PGH17406.1"/>
    </source>
</evidence>
<dbReference type="Pfam" id="PF04163">
    <property type="entry name" value="Tht1"/>
    <property type="match status" value="1"/>
</dbReference>
<dbReference type="AlphaFoldDB" id="A0A2B7Y7E1"/>
<keyword evidence="10 11" id="KW-0539">Nucleus</keyword>
<keyword evidence="3 11" id="KW-0415">Karyogamy</keyword>
<dbReference type="GO" id="GO:0005789">
    <property type="term" value="C:endoplasmic reticulum membrane"/>
    <property type="evidence" value="ECO:0007669"/>
    <property type="project" value="UniProtKB-SubCell"/>
</dbReference>
<evidence type="ECO:0000256" key="5">
    <source>
        <dbReference type="ARBA" id="ARBA00022729"/>
    </source>
</evidence>
<evidence type="ECO:0000256" key="7">
    <source>
        <dbReference type="ARBA" id="ARBA00022989"/>
    </source>
</evidence>
<dbReference type="EMBL" id="PDNA01000065">
    <property type="protein sequence ID" value="PGH17406.1"/>
    <property type="molecule type" value="Genomic_DNA"/>
</dbReference>
<evidence type="ECO:0000256" key="8">
    <source>
        <dbReference type="ARBA" id="ARBA00023136"/>
    </source>
</evidence>
<feature type="transmembrane region" description="Helical" evidence="11">
    <location>
        <begin position="494"/>
        <end position="512"/>
    </location>
</feature>
<dbReference type="Proteomes" id="UP000224634">
    <property type="component" value="Unassembled WGS sequence"/>
</dbReference>
<evidence type="ECO:0008006" key="14">
    <source>
        <dbReference type="Google" id="ProtNLM"/>
    </source>
</evidence>
<evidence type="ECO:0000256" key="11">
    <source>
        <dbReference type="RuleBase" id="RU368082"/>
    </source>
</evidence>
<evidence type="ECO:0000256" key="4">
    <source>
        <dbReference type="ARBA" id="ARBA00022692"/>
    </source>
</evidence>
<dbReference type="OrthoDB" id="5311848at2759"/>
<protein>
    <recommendedName>
        <fullName evidence="14">Nuclear fusion protein KAR5</fullName>
    </recommendedName>
</protein>
<reference evidence="12 13" key="1">
    <citation type="submission" date="2017-10" db="EMBL/GenBank/DDBJ databases">
        <title>Comparative genomics in systemic dimorphic fungi from Ajellomycetaceae.</title>
        <authorList>
            <person name="Munoz J.F."/>
            <person name="Mcewen J.G."/>
            <person name="Clay O.K."/>
            <person name="Cuomo C.A."/>
        </authorList>
    </citation>
    <scope>NUCLEOTIDE SEQUENCE [LARGE SCALE GENOMIC DNA]</scope>
    <source>
        <strain evidence="12 13">UAMH7299</strain>
    </source>
</reference>
<evidence type="ECO:0000256" key="6">
    <source>
        <dbReference type="ARBA" id="ARBA00022824"/>
    </source>
</evidence>
<organism evidence="12 13">
    <name type="scientific">Polytolypa hystricis (strain UAMH7299)</name>
    <dbReference type="NCBI Taxonomy" id="1447883"/>
    <lineage>
        <taxon>Eukaryota</taxon>
        <taxon>Fungi</taxon>
        <taxon>Dikarya</taxon>
        <taxon>Ascomycota</taxon>
        <taxon>Pezizomycotina</taxon>
        <taxon>Eurotiomycetes</taxon>
        <taxon>Eurotiomycetidae</taxon>
        <taxon>Onygenales</taxon>
        <taxon>Onygenales incertae sedis</taxon>
        <taxon>Polytolypa</taxon>
    </lineage>
</organism>
<comment type="similarity">
    <text evidence="2 11">Belongs to the KAR5 family.</text>
</comment>
<proteinExistence type="inferred from homology"/>
<evidence type="ECO:0000313" key="13">
    <source>
        <dbReference type="Proteomes" id="UP000224634"/>
    </source>
</evidence>
<dbReference type="PANTHER" id="PTHR28012">
    <property type="entry name" value="NUCLEAR FUSION PROTEIN KAR5"/>
    <property type="match status" value="1"/>
</dbReference>
<gene>
    <name evidence="12" type="ORF">AJ80_04862</name>
</gene>
<evidence type="ECO:0000256" key="9">
    <source>
        <dbReference type="ARBA" id="ARBA00023180"/>
    </source>
</evidence>
<comment type="caution">
    <text evidence="12">The sequence shown here is derived from an EMBL/GenBank/DDBJ whole genome shotgun (WGS) entry which is preliminary data.</text>
</comment>
<dbReference type="GO" id="GO:0048288">
    <property type="term" value="P:nuclear membrane fusion involved in karyogamy"/>
    <property type="evidence" value="ECO:0007669"/>
    <property type="project" value="UniProtKB-UniRule"/>
</dbReference>
<keyword evidence="13" id="KW-1185">Reference proteome</keyword>
<comment type="function">
    <text evidence="1 11">Required for nuclear membrane fusion during karyogamy.</text>
</comment>
<dbReference type="PANTHER" id="PTHR28012:SF1">
    <property type="entry name" value="NUCLEAR FUSION PROTEIN KAR5"/>
    <property type="match status" value="1"/>
</dbReference>
<dbReference type="InterPro" id="IPR007292">
    <property type="entry name" value="Nuclear_fusion_Kar5"/>
</dbReference>
<evidence type="ECO:0000256" key="2">
    <source>
        <dbReference type="ARBA" id="ARBA00010473"/>
    </source>
</evidence>
<sequence length="542" mass="60523">MAVGSEGEIDLPSLLRFPAGRDSEIFSNALRLLNSMKTAPSCNRLAATNLLLSCQSLETPPNNRDNGPTESLDDVKSLFAARLAICELVGAGTEIPEKCSPLFPSFRVPYHSDWKRDAPYLADEEFTKTKKLEPCLRSLESRPQWWTSYSNNRQNAAVMCQAARIEIEHEEQLDRYKSLVDVVAGLTDSLNQSLFTAASETSEHRSFVETVARMRMKAAVDLEETMLKYGQVFTRLFDSIKGIHKSVLGTESDAAFLLKDIYSSLDAVQGLRKELDELHAIAKNRSVEAATWATTNHRENLELALSLRESVQAINLHDLAAANQELGNVNSALASFSRRFEFCHILLDERFHFMDQAFRQFELKTETLQNMHLQQIENHSHLHQAFQTDLRIAHALVDDITASAANLRSSIEESATVFRTIGSISGVIGSLRWLAWLVIIIPLISPIRSRLTIFCLVLSAIQLPSLATETIGWFQKQEYPSLPLLQEEPGDVELAAFSFGLILGVIAVITVARRNMLPRMARLGVRSYLWPTGGRGASNLPL</sequence>
<keyword evidence="6 11" id="KW-0256">Endoplasmic reticulum</keyword>
<keyword evidence="9" id="KW-0325">Glycoprotein</keyword>
<keyword evidence="4 11" id="KW-0812">Transmembrane</keyword>
<comment type="subcellular location">
    <subcellularLocation>
        <location evidence="11">Endoplasmic reticulum membrane</location>
    </subcellularLocation>
    <subcellularLocation>
        <location evidence="11">Nucleus membrane</location>
    </subcellularLocation>
</comment>
<keyword evidence="8 11" id="KW-0472">Membrane</keyword>
<feature type="transmembrane region" description="Helical" evidence="11">
    <location>
        <begin position="451"/>
        <end position="474"/>
    </location>
</feature>